<evidence type="ECO:0000256" key="9">
    <source>
        <dbReference type="ARBA" id="ARBA00030003"/>
    </source>
</evidence>
<evidence type="ECO:0000256" key="4">
    <source>
        <dbReference type="ARBA" id="ARBA00022723"/>
    </source>
</evidence>
<dbReference type="Proteomes" id="UP000005522">
    <property type="component" value="Chromosome"/>
</dbReference>
<dbReference type="InterPro" id="IPR013825">
    <property type="entry name" value="Topo_IA_cen_sub2"/>
</dbReference>
<evidence type="ECO:0000256" key="3">
    <source>
        <dbReference type="ARBA" id="ARBA00012891"/>
    </source>
</evidence>
<dbReference type="EMBL" id="CP005986">
    <property type="protein sequence ID" value="AIA55648.1"/>
    <property type="molecule type" value="Genomic_DNA"/>
</dbReference>
<evidence type="ECO:0000256" key="13">
    <source>
        <dbReference type="SAM" id="MobiDB-lite"/>
    </source>
</evidence>
<keyword evidence="6" id="KW-0799">Topoisomerase</keyword>
<keyword evidence="5" id="KW-0460">Magnesium</keyword>
<dbReference type="GO" id="GO:0006310">
    <property type="term" value="P:DNA recombination"/>
    <property type="evidence" value="ECO:0007669"/>
    <property type="project" value="TreeGrafter"/>
</dbReference>
<dbReference type="GO" id="GO:0003677">
    <property type="term" value="F:DNA binding"/>
    <property type="evidence" value="ECO:0007669"/>
    <property type="project" value="UniProtKB-KW"/>
</dbReference>
<dbReference type="InterPro" id="IPR013824">
    <property type="entry name" value="Topo_IA_cen_sub1"/>
</dbReference>
<evidence type="ECO:0000256" key="8">
    <source>
        <dbReference type="ARBA" id="ARBA00023235"/>
    </source>
</evidence>
<keyword evidence="7" id="KW-0238">DNA-binding</keyword>
<organism evidence="16 17">
    <name type="scientific">Acidithiobacillus caldus (strain ATCC 51756 / DSM 8584 / KU)</name>
    <dbReference type="NCBI Taxonomy" id="637389"/>
    <lineage>
        <taxon>Bacteria</taxon>
        <taxon>Pseudomonadati</taxon>
        <taxon>Pseudomonadota</taxon>
        <taxon>Acidithiobacillia</taxon>
        <taxon>Acidithiobacillales</taxon>
        <taxon>Acidithiobacillaceae</taxon>
        <taxon>Acidithiobacillus</taxon>
    </lineage>
</organism>
<evidence type="ECO:0000256" key="5">
    <source>
        <dbReference type="ARBA" id="ARBA00022842"/>
    </source>
</evidence>
<dbReference type="RefSeq" id="WP_004872822.1">
    <property type="nucleotide sequence ID" value="NZ_CP005986.1"/>
</dbReference>
<evidence type="ECO:0000256" key="6">
    <source>
        <dbReference type="ARBA" id="ARBA00023029"/>
    </source>
</evidence>
<dbReference type="KEGG" id="acz:Acaty_c1789"/>
<evidence type="ECO:0000313" key="16">
    <source>
        <dbReference type="EMBL" id="AIA55648.1"/>
    </source>
</evidence>
<feature type="region of interest" description="Disordered" evidence="13">
    <location>
        <begin position="651"/>
        <end position="697"/>
    </location>
</feature>
<dbReference type="Pfam" id="PF01751">
    <property type="entry name" value="Toprim"/>
    <property type="match status" value="1"/>
</dbReference>
<dbReference type="SMART" id="SM00437">
    <property type="entry name" value="TOP1Ac"/>
    <property type="match status" value="1"/>
</dbReference>
<keyword evidence="8 16" id="KW-0413">Isomerase</keyword>
<feature type="compositionally biased region" description="Low complexity" evidence="13">
    <location>
        <begin position="752"/>
        <end position="766"/>
    </location>
</feature>
<dbReference type="InterPro" id="IPR005738">
    <property type="entry name" value="TopoIII"/>
</dbReference>
<feature type="domain" description="Topo IA-type catalytic" evidence="15">
    <location>
        <begin position="150"/>
        <end position="594"/>
    </location>
</feature>
<dbReference type="SUPFAM" id="SSF56712">
    <property type="entry name" value="Prokaryotic type I DNA topoisomerase"/>
    <property type="match status" value="1"/>
</dbReference>
<dbReference type="AlphaFoldDB" id="A0A059ZW14"/>
<accession>A0A059ZW14</accession>
<dbReference type="PROSITE" id="PS52039">
    <property type="entry name" value="TOPO_IA_2"/>
    <property type="match status" value="1"/>
</dbReference>
<dbReference type="InterPro" id="IPR000380">
    <property type="entry name" value="Topo_IA"/>
</dbReference>
<dbReference type="SMART" id="SM00493">
    <property type="entry name" value="TOPRIM"/>
    <property type="match status" value="1"/>
</dbReference>
<dbReference type="Gene3D" id="1.10.290.10">
    <property type="entry name" value="Topoisomerase I, domain 4"/>
    <property type="match status" value="1"/>
</dbReference>
<dbReference type="eggNOG" id="COG0550">
    <property type="taxonomic scope" value="Bacteria"/>
</dbReference>
<evidence type="ECO:0000259" key="14">
    <source>
        <dbReference type="PROSITE" id="PS50880"/>
    </source>
</evidence>
<dbReference type="InterPro" id="IPR003601">
    <property type="entry name" value="Topo_IA_2"/>
</dbReference>
<feature type="compositionally biased region" description="Low complexity" evidence="13">
    <location>
        <begin position="682"/>
        <end position="697"/>
    </location>
</feature>
<evidence type="ECO:0000256" key="2">
    <source>
        <dbReference type="ARBA" id="ARBA00009446"/>
    </source>
</evidence>
<dbReference type="PANTHER" id="PTHR11390">
    <property type="entry name" value="PROKARYOTIC DNA TOPOISOMERASE"/>
    <property type="match status" value="1"/>
</dbReference>
<dbReference type="PROSITE" id="PS00396">
    <property type="entry name" value="TOPO_IA_1"/>
    <property type="match status" value="1"/>
</dbReference>
<dbReference type="GO" id="GO:0006265">
    <property type="term" value="P:DNA topological change"/>
    <property type="evidence" value="ECO:0007669"/>
    <property type="project" value="InterPro"/>
</dbReference>
<feature type="region of interest" description="Disordered" evidence="13">
    <location>
        <begin position="709"/>
        <end position="776"/>
    </location>
</feature>
<keyword evidence="4" id="KW-0479">Metal-binding</keyword>
<proteinExistence type="inferred from homology"/>
<dbReference type="PROSITE" id="PS50880">
    <property type="entry name" value="TOPRIM"/>
    <property type="match status" value="1"/>
</dbReference>
<dbReference type="InterPro" id="IPR023406">
    <property type="entry name" value="Topo_IA_AS"/>
</dbReference>
<feature type="domain" description="Toprim" evidence="14">
    <location>
        <begin position="2"/>
        <end position="133"/>
    </location>
</feature>
<dbReference type="HOGENOM" id="CLU_002929_5_2_6"/>
<dbReference type="NCBIfam" id="NF005829">
    <property type="entry name" value="PRK07726.1"/>
    <property type="match status" value="1"/>
</dbReference>
<dbReference type="Gene3D" id="2.70.20.10">
    <property type="entry name" value="Topoisomerase I, domain 3"/>
    <property type="match status" value="1"/>
</dbReference>
<dbReference type="Gene3D" id="1.10.460.10">
    <property type="entry name" value="Topoisomerase I, domain 2"/>
    <property type="match status" value="1"/>
</dbReference>
<dbReference type="InterPro" id="IPR034144">
    <property type="entry name" value="TOPRIM_TopoIII"/>
</dbReference>
<evidence type="ECO:0000313" key="17">
    <source>
        <dbReference type="Proteomes" id="UP000005522"/>
    </source>
</evidence>
<dbReference type="NCBIfam" id="TIGR01056">
    <property type="entry name" value="topB"/>
    <property type="match status" value="1"/>
</dbReference>
<name>A0A059ZW14_ACICK</name>
<dbReference type="Pfam" id="PF01131">
    <property type="entry name" value="Topoisom_bac"/>
    <property type="match status" value="1"/>
</dbReference>
<evidence type="ECO:0000259" key="15">
    <source>
        <dbReference type="PROSITE" id="PS52039"/>
    </source>
</evidence>
<evidence type="ECO:0000256" key="10">
    <source>
        <dbReference type="ARBA" id="ARBA00031985"/>
    </source>
</evidence>
<dbReference type="PANTHER" id="PTHR11390:SF21">
    <property type="entry name" value="DNA TOPOISOMERASE 3-ALPHA"/>
    <property type="match status" value="1"/>
</dbReference>
<evidence type="ECO:0000256" key="7">
    <source>
        <dbReference type="ARBA" id="ARBA00023125"/>
    </source>
</evidence>
<dbReference type="CDD" id="cd03362">
    <property type="entry name" value="TOPRIM_TopoIA_TopoIII"/>
    <property type="match status" value="1"/>
</dbReference>
<dbReference type="EC" id="5.6.2.1" evidence="3"/>
<dbReference type="GO" id="GO:0006281">
    <property type="term" value="P:DNA repair"/>
    <property type="evidence" value="ECO:0007669"/>
    <property type="project" value="TreeGrafter"/>
</dbReference>
<protein>
    <recommendedName>
        <fullName evidence="3">DNA topoisomerase</fullName>
        <ecNumber evidence="3">5.6.2.1</ecNumber>
    </recommendedName>
    <alternativeName>
        <fullName evidence="12">Omega-protein</fullName>
    </alternativeName>
    <alternativeName>
        <fullName evidence="11">Relaxing enzyme</fullName>
    </alternativeName>
    <alternativeName>
        <fullName evidence="9">Swivelase</fullName>
    </alternativeName>
    <alternativeName>
        <fullName evidence="10">Untwisting enzyme</fullName>
    </alternativeName>
</protein>
<dbReference type="PRINTS" id="PR00417">
    <property type="entry name" value="PRTPISMRASEI"/>
</dbReference>
<evidence type="ECO:0000256" key="1">
    <source>
        <dbReference type="ARBA" id="ARBA00000213"/>
    </source>
</evidence>
<reference evidence="16 17" key="1">
    <citation type="journal article" date="2009" name="J. Bacteriol.">
        <title>Draft genome sequence of the extremely acidophilic bacterium Acidithiobacillus caldus ATCC 51756 reveals metabolic versatility in the genus Acidithiobacillus.</title>
        <authorList>
            <person name="Valdes J."/>
            <person name="Quatrini R."/>
            <person name="Hallberg K."/>
            <person name="Dopson M."/>
            <person name="Valenzuela P.D."/>
            <person name="Holmes D.S."/>
        </authorList>
    </citation>
    <scope>NUCLEOTIDE SEQUENCE [LARGE SCALE GENOMIC DNA]</scope>
    <source>
        <strain evidence="17">ATCC 51756 / DSM 8584 / KU</strain>
    </source>
</reference>
<evidence type="ECO:0000256" key="12">
    <source>
        <dbReference type="ARBA" id="ARBA00032877"/>
    </source>
</evidence>
<dbReference type="GO" id="GO:0003917">
    <property type="term" value="F:DNA topoisomerase type I (single strand cut, ATP-independent) activity"/>
    <property type="evidence" value="ECO:0007669"/>
    <property type="project" value="UniProtKB-EC"/>
</dbReference>
<feature type="compositionally biased region" description="Basic and acidic residues" evidence="13">
    <location>
        <begin position="656"/>
        <end position="671"/>
    </location>
</feature>
<dbReference type="InterPro" id="IPR013826">
    <property type="entry name" value="Topo_IA_cen_sub3"/>
</dbReference>
<dbReference type="InterPro" id="IPR006171">
    <property type="entry name" value="TOPRIM_dom"/>
</dbReference>
<dbReference type="GO" id="GO:0043597">
    <property type="term" value="C:cytoplasmic replication fork"/>
    <property type="evidence" value="ECO:0007669"/>
    <property type="project" value="TreeGrafter"/>
</dbReference>
<dbReference type="GO" id="GO:0046872">
    <property type="term" value="F:metal ion binding"/>
    <property type="evidence" value="ECO:0007669"/>
    <property type="project" value="UniProtKB-KW"/>
</dbReference>
<dbReference type="InterPro" id="IPR023405">
    <property type="entry name" value="Topo_IA_core_domain"/>
</dbReference>
<dbReference type="InterPro" id="IPR003602">
    <property type="entry name" value="Topo_IA_DNA-bd_dom"/>
</dbReference>
<evidence type="ECO:0000256" key="11">
    <source>
        <dbReference type="ARBA" id="ARBA00032235"/>
    </source>
</evidence>
<comment type="catalytic activity">
    <reaction evidence="1">
        <text>ATP-independent breakage of single-stranded DNA, followed by passage and rejoining.</text>
        <dbReference type="EC" id="5.6.2.1"/>
    </reaction>
</comment>
<dbReference type="SMART" id="SM00436">
    <property type="entry name" value="TOP1Bc"/>
    <property type="match status" value="1"/>
</dbReference>
<sequence length="776" mass="84632">MTTVVIAEKPSMARAIREGLGPQANRYEITNAFGHILEQAEPDAYLPGDVPKTAKGKKIWRMQDLPILPAEWKKFPKRDAKDQLAKIGALLKSADTVINAGDPDREGQLLIDEILEHFHYRGKVLRVWLKALDAENVRKAFAALESNEKYRPLKDAAEARSQSDWVVGMNLTRAVTVKSGDLFSIGRVQTPTLAIVVRRDLEIENFVPRDYFEVFAQCRHTQGAFLAKWEPSSTDGPGFDEEGRLIDKRLAEAVAQKAKGAGKVARFEAKEQKQSAPLPYSLSALQKVASSRFGMSAQQVLDTCQSLYEKKITSYPRTDCRYLPEEQLVDAPRILGKLPIPDGIRPLLNPRQKHVAWNNAKITAHNAIVPTGEPARGLSDAEAKLYDLIWRSYVALFLPDYRYRALSATIALGGESWKATGRQDIDLGWKKLFGAQALEDDEDADGGKAPLPVMQTGDPVQGDGGKVEARQTKPPARFTDGSLIDAMSNIHKFVTDPQAKAKLKETSGLGTEATRASVLETLLQREYLQKKGKQLISTPKGRALIAYLEKQRLGSFADPVTTARWEDVLGMVAEGKVPMQKFTAAVTQEVAKAIEVLKSGSAMAGGGSSSQQPLRAQPCPICGGDAVVRRLQSKKNRKVFFWSCSNRDAHPLLQDDNGKPDKPFAERKEDSGPPGPECPHCAGTATRTKTTSTGKTYYRCPSCQAAFWPDREDPQRLGAPWLPAESGGRRGSSTKSYSGAKRSSGGATSAPRARSGAGGKKSASSGTKGGKGRKAG</sequence>
<dbReference type="CDD" id="cd00186">
    <property type="entry name" value="TOP1Ac"/>
    <property type="match status" value="1"/>
</dbReference>
<comment type="similarity">
    <text evidence="2">Belongs to the type IA topoisomerase family.</text>
</comment>
<dbReference type="Gene3D" id="3.40.50.140">
    <property type="match status" value="1"/>
</dbReference>
<dbReference type="InterPro" id="IPR013497">
    <property type="entry name" value="Topo_IA_cen"/>
</dbReference>
<gene>
    <name evidence="16" type="ORF">Acaty_c1789</name>
</gene>